<keyword evidence="2" id="KW-1185">Reference proteome</keyword>
<dbReference type="RefSeq" id="WP_215341705.1">
    <property type="nucleotide sequence ID" value="NZ_JAGSGD010000001.1"/>
</dbReference>
<proteinExistence type="predicted"/>
<comment type="caution">
    <text evidence="1">The sequence shown here is derived from an EMBL/GenBank/DDBJ whole genome shotgun (WGS) entry which is preliminary data.</text>
</comment>
<protein>
    <submittedName>
        <fullName evidence="1">Uncharacterized protein</fullName>
    </submittedName>
</protein>
<accession>A0A941D2Z9</accession>
<organism evidence="1 2">
    <name type="scientific">Phenylobacterium glaciei</name>
    <dbReference type="NCBI Taxonomy" id="2803784"/>
    <lineage>
        <taxon>Bacteria</taxon>
        <taxon>Pseudomonadati</taxon>
        <taxon>Pseudomonadota</taxon>
        <taxon>Alphaproteobacteria</taxon>
        <taxon>Caulobacterales</taxon>
        <taxon>Caulobacteraceae</taxon>
        <taxon>Phenylobacterium</taxon>
    </lineage>
</organism>
<dbReference type="AlphaFoldDB" id="A0A941D2Z9"/>
<gene>
    <name evidence="1" type="ORF">JKL49_16275</name>
</gene>
<evidence type="ECO:0000313" key="1">
    <source>
        <dbReference type="EMBL" id="MBR7620952.1"/>
    </source>
</evidence>
<sequence>MESAPWSAAWSGEASFTVGPSTDFPGFLELNQAQAPGKGEPLFGAMNATRLRRGMVDLLCHVCGRPTVRQDRYIFPVASGGLVTLLDGSQQYGCNVPPMHRACALRASHACPHLGKVSEAPLRCTRDEGRLIHRTDITPGLEGVVHLLPKGVDVVLSCYRLYGDEFTAKVLAARESWEKVTMDRRARRVRPPS</sequence>
<name>A0A941D2Z9_9CAUL</name>
<dbReference type="EMBL" id="JAGSGD010000001">
    <property type="protein sequence ID" value="MBR7620952.1"/>
    <property type="molecule type" value="Genomic_DNA"/>
</dbReference>
<reference evidence="1" key="1">
    <citation type="submission" date="2021-04" db="EMBL/GenBank/DDBJ databases">
        <title>Draft genome assembly of strain Phenylobacterium sp. 20VBR1 using MiniION and Illumina platforms.</title>
        <authorList>
            <person name="Thomas F.A."/>
            <person name="Krishnan K.P."/>
            <person name="Sinha R.K."/>
        </authorList>
    </citation>
    <scope>NUCLEOTIDE SEQUENCE</scope>
    <source>
        <strain evidence="1">20VBR1</strain>
    </source>
</reference>
<dbReference type="Proteomes" id="UP000622580">
    <property type="component" value="Unassembled WGS sequence"/>
</dbReference>
<evidence type="ECO:0000313" key="2">
    <source>
        <dbReference type="Proteomes" id="UP000622580"/>
    </source>
</evidence>